<dbReference type="PROSITE" id="PS51150">
    <property type="entry name" value="AGOUTI_2"/>
    <property type="match status" value="1"/>
</dbReference>
<feature type="signal peptide" evidence="11">
    <location>
        <begin position="1"/>
        <end position="22"/>
    </location>
</feature>
<evidence type="ECO:0000259" key="12">
    <source>
        <dbReference type="PROSITE" id="PS51150"/>
    </source>
</evidence>
<dbReference type="HOGENOM" id="CLU_138633_0_0_1"/>
<name>I3M2D9_ICTTR</name>
<feature type="disulfide bond" evidence="9">
    <location>
        <begin position="108"/>
        <end position="126"/>
    </location>
</feature>
<gene>
    <name evidence="13" type="primary">ASIP</name>
</gene>
<evidence type="ECO:0000256" key="8">
    <source>
        <dbReference type="ARBA" id="ARBA00033432"/>
    </source>
</evidence>
<dbReference type="Ensembl" id="ENSSTOT00000003496.2">
    <property type="protein sequence ID" value="ENSSTOP00000003130.1"/>
    <property type="gene ID" value="ENSSTOG00000003501.2"/>
</dbReference>
<feature type="disulfide bond" evidence="9">
    <location>
        <begin position="117"/>
        <end position="124"/>
    </location>
</feature>
<dbReference type="eggNOG" id="ENOG502S5XF">
    <property type="taxonomic scope" value="Eukaryota"/>
</dbReference>
<evidence type="ECO:0000256" key="7">
    <source>
        <dbReference type="ARBA" id="ARBA00023180"/>
    </source>
</evidence>
<evidence type="ECO:0000256" key="5">
    <source>
        <dbReference type="ARBA" id="ARBA00022854"/>
    </source>
</evidence>
<dbReference type="GeneID" id="101978402"/>
<dbReference type="PROSITE" id="PS60024">
    <property type="entry name" value="AGOUTI_1"/>
    <property type="match status" value="1"/>
</dbReference>
<evidence type="ECO:0000313" key="13">
    <source>
        <dbReference type="Ensembl" id="ENSSTOP00000003130.1"/>
    </source>
</evidence>
<evidence type="ECO:0000256" key="2">
    <source>
        <dbReference type="ARBA" id="ARBA00017885"/>
    </source>
</evidence>
<feature type="chain" id="PRO_5003676402" description="Agouti-signaling protein" evidence="11">
    <location>
        <begin position="23"/>
        <end position="133"/>
    </location>
</feature>
<accession>I3M2D9</accession>
<dbReference type="Pfam" id="PF05039">
    <property type="entry name" value="Agouti"/>
    <property type="match status" value="1"/>
</dbReference>
<evidence type="ECO:0000313" key="14">
    <source>
        <dbReference type="Proteomes" id="UP000005215"/>
    </source>
</evidence>
<dbReference type="GO" id="GO:0048023">
    <property type="term" value="P:positive regulation of melanin biosynthetic process"/>
    <property type="evidence" value="ECO:0007669"/>
    <property type="project" value="Ensembl"/>
</dbReference>
<protein>
    <recommendedName>
        <fullName evidence="2">Agouti-signaling protein</fullName>
    </recommendedName>
    <alternativeName>
        <fullName evidence="8">Agouti switch protein</fullName>
    </alternativeName>
</protein>
<dbReference type="GO" id="GO:0032402">
    <property type="term" value="P:melanosome transport"/>
    <property type="evidence" value="ECO:0007669"/>
    <property type="project" value="Ensembl"/>
</dbReference>
<dbReference type="GO" id="GO:0031781">
    <property type="term" value="F:type 3 melanocortin receptor binding"/>
    <property type="evidence" value="ECO:0007669"/>
    <property type="project" value="Ensembl"/>
</dbReference>
<evidence type="ECO:0000256" key="11">
    <source>
        <dbReference type="SAM" id="SignalP"/>
    </source>
</evidence>
<evidence type="ECO:0000256" key="1">
    <source>
        <dbReference type="ARBA" id="ARBA00004613"/>
    </source>
</evidence>
<reference evidence="13" key="2">
    <citation type="submission" date="2025-08" db="UniProtKB">
        <authorList>
            <consortium name="Ensembl"/>
        </authorList>
    </citation>
    <scope>IDENTIFICATION</scope>
</reference>
<feature type="disulfide bond" evidence="9">
    <location>
        <begin position="94"/>
        <end position="109"/>
    </location>
</feature>
<dbReference type="GO" id="GO:0005184">
    <property type="term" value="F:neuropeptide hormone activity"/>
    <property type="evidence" value="ECO:0007669"/>
    <property type="project" value="TreeGrafter"/>
</dbReference>
<keyword evidence="14" id="KW-1185">Reference proteome</keyword>
<dbReference type="PANTHER" id="PTHR16551">
    <property type="entry name" value="AGOUTI RELATED"/>
    <property type="match status" value="1"/>
</dbReference>
<dbReference type="GO" id="GO:0008343">
    <property type="term" value="P:adult feeding behavior"/>
    <property type="evidence" value="ECO:0007669"/>
    <property type="project" value="Ensembl"/>
</dbReference>
<evidence type="ECO:0000256" key="9">
    <source>
        <dbReference type="PROSITE-ProRule" id="PRU00494"/>
    </source>
</evidence>
<keyword evidence="3" id="KW-0964">Secreted</keyword>
<dbReference type="InterPro" id="IPR007733">
    <property type="entry name" value="Agouti"/>
</dbReference>
<dbReference type="SMART" id="SM00792">
    <property type="entry name" value="Agouti"/>
    <property type="match status" value="1"/>
</dbReference>
<dbReference type="GO" id="GO:0042438">
    <property type="term" value="P:melanin biosynthetic process"/>
    <property type="evidence" value="ECO:0007669"/>
    <property type="project" value="Ensembl"/>
</dbReference>
<keyword evidence="5" id="KW-0960">Knottin</keyword>
<dbReference type="STRING" id="43179.ENSSTOP00000003130"/>
<dbReference type="OrthoDB" id="8717782at2759"/>
<dbReference type="GO" id="GO:0044725">
    <property type="term" value="P:epigenetic programming in the zygotic pronuclei"/>
    <property type="evidence" value="ECO:0007669"/>
    <property type="project" value="Ensembl"/>
</dbReference>
<sequence length="133" mass="14580">MDITRLLLATLLVFLCILAAYSHLAPEEEPRDDGSLRSNSSMKVLDIPSVSIVALNKKSQKISRTEAEKRTRSSKKKAPMKKVARPRPPPPTPCVATRDSCKSPSPPCCDPCASCVCRFFGSVCSCRVLNRNC</sequence>
<dbReference type="PANTHER" id="PTHR16551:SF1">
    <property type="entry name" value="AGOUTI-SIGNALING PROTEIN"/>
    <property type="match status" value="1"/>
</dbReference>
<feature type="region of interest" description="Disordered" evidence="10">
    <location>
        <begin position="58"/>
        <end position="96"/>
    </location>
</feature>
<dbReference type="InterPro" id="IPR027300">
    <property type="entry name" value="Agouti_dom"/>
</dbReference>
<dbReference type="GO" id="GO:0009755">
    <property type="term" value="P:hormone-mediated signaling pathway"/>
    <property type="evidence" value="ECO:0007669"/>
    <property type="project" value="InterPro"/>
</dbReference>
<evidence type="ECO:0000256" key="6">
    <source>
        <dbReference type="ARBA" id="ARBA00023157"/>
    </source>
</evidence>
<dbReference type="InterPro" id="IPR036836">
    <property type="entry name" value="Agouti_dom_sf"/>
</dbReference>
<dbReference type="GO" id="GO:0005615">
    <property type="term" value="C:extracellular space"/>
    <property type="evidence" value="ECO:0007669"/>
    <property type="project" value="Ensembl"/>
</dbReference>
<dbReference type="GO" id="GO:0031782">
    <property type="term" value="F:type 4 melanocortin receptor binding"/>
    <property type="evidence" value="ECO:0007669"/>
    <property type="project" value="Ensembl"/>
</dbReference>
<organism evidence="13 14">
    <name type="scientific">Ictidomys tridecemlineatus</name>
    <name type="common">Thirteen-lined ground squirrel</name>
    <name type="synonym">Spermophilus tridecemlineatus</name>
    <dbReference type="NCBI Taxonomy" id="43179"/>
    <lineage>
        <taxon>Eukaryota</taxon>
        <taxon>Metazoa</taxon>
        <taxon>Chordata</taxon>
        <taxon>Craniata</taxon>
        <taxon>Vertebrata</taxon>
        <taxon>Euteleostomi</taxon>
        <taxon>Mammalia</taxon>
        <taxon>Eutheria</taxon>
        <taxon>Euarchontoglires</taxon>
        <taxon>Glires</taxon>
        <taxon>Rodentia</taxon>
        <taxon>Sciuromorpha</taxon>
        <taxon>Sciuridae</taxon>
        <taxon>Xerinae</taxon>
        <taxon>Marmotini</taxon>
        <taxon>Ictidomys</taxon>
    </lineage>
</organism>
<dbReference type="SUPFAM" id="SSF57055">
    <property type="entry name" value="Agouti-related protein"/>
    <property type="match status" value="1"/>
</dbReference>
<keyword evidence="7" id="KW-0325">Glycoprotein</keyword>
<dbReference type="KEGG" id="iti:101978402"/>
<evidence type="ECO:0000256" key="3">
    <source>
        <dbReference type="ARBA" id="ARBA00022525"/>
    </source>
</evidence>
<dbReference type="Proteomes" id="UP000005215">
    <property type="component" value="Unassembled WGS sequence"/>
</dbReference>
<feature type="domain" description="Agouti" evidence="12">
    <location>
        <begin position="94"/>
        <end position="133"/>
    </location>
</feature>
<dbReference type="Gene3D" id="4.10.760.10">
    <property type="entry name" value="Agouti domain"/>
    <property type="match status" value="1"/>
</dbReference>
<dbReference type="EMBL" id="AGTP01059881">
    <property type="status" value="NOT_ANNOTATED_CDS"/>
    <property type="molecule type" value="Genomic_DNA"/>
</dbReference>
<proteinExistence type="predicted"/>
<dbReference type="OMA" id="CHCRFFR"/>
<dbReference type="AlphaFoldDB" id="I3M2D9"/>
<feature type="compositionally biased region" description="Basic residues" evidence="10">
    <location>
        <begin position="72"/>
        <end position="85"/>
    </location>
</feature>
<feature type="disulfide bond" evidence="9">
    <location>
        <begin position="101"/>
        <end position="115"/>
    </location>
</feature>
<dbReference type="InParanoid" id="I3M2D9"/>
<dbReference type="GeneTree" id="ENSGT00940000154258"/>
<keyword evidence="4 11" id="KW-0732">Signal</keyword>
<evidence type="ECO:0000256" key="4">
    <source>
        <dbReference type="ARBA" id="ARBA00022729"/>
    </source>
</evidence>
<dbReference type="GO" id="GO:0006091">
    <property type="term" value="P:generation of precursor metabolites and energy"/>
    <property type="evidence" value="ECO:0007669"/>
    <property type="project" value="Ensembl"/>
</dbReference>
<keyword evidence="6 9" id="KW-1015">Disulfide bond</keyword>
<reference evidence="14" key="1">
    <citation type="submission" date="2011-11" db="EMBL/GenBank/DDBJ databases">
        <title>The Draft Genome of Spermophilus tridecemlineatus.</title>
        <authorList>
            <consortium name="The Broad Institute Genome Assembly &amp; Analysis Group"/>
            <consortium name="Computational R&amp;D Group"/>
            <consortium name="and Sequencing Platform"/>
            <person name="Di Palma F."/>
            <person name="Alfoldi J."/>
            <person name="Johnson J."/>
            <person name="Berlin A."/>
            <person name="Gnerre S."/>
            <person name="Jaffe D."/>
            <person name="MacCallum I."/>
            <person name="Young S."/>
            <person name="Walker B.J."/>
            <person name="Lindblad-Toh K."/>
        </authorList>
    </citation>
    <scope>NUCLEOTIDE SEQUENCE [LARGE SCALE GENOMIC DNA]</scope>
</reference>
<feature type="disulfide bond" evidence="9">
    <location>
        <begin position="112"/>
        <end position="133"/>
    </location>
</feature>
<reference evidence="13" key="3">
    <citation type="submission" date="2025-09" db="UniProtKB">
        <authorList>
            <consortium name="Ensembl"/>
        </authorList>
    </citation>
    <scope>IDENTIFICATION</scope>
</reference>
<evidence type="ECO:0000256" key="10">
    <source>
        <dbReference type="SAM" id="MobiDB-lite"/>
    </source>
</evidence>
<dbReference type="CTD" id="434"/>
<dbReference type="FunCoup" id="I3M2D9">
    <property type="interactions" value="278"/>
</dbReference>
<dbReference type="GO" id="GO:0032438">
    <property type="term" value="P:melanosome organization"/>
    <property type="evidence" value="ECO:0007669"/>
    <property type="project" value="Ensembl"/>
</dbReference>
<comment type="subcellular location">
    <subcellularLocation>
        <location evidence="1">Secreted</location>
    </subcellularLocation>
</comment>